<keyword evidence="3 5" id="KW-1133">Transmembrane helix</keyword>
<evidence type="ECO:0000256" key="1">
    <source>
        <dbReference type="ARBA" id="ARBA00004141"/>
    </source>
</evidence>
<dbReference type="Gene3D" id="1.20.1280.290">
    <property type="match status" value="1"/>
</dbReference>
<evidence type="ECO:0000313" key="6">
    <source>
        <dbReference type="EMBL" id="CAM74594.1"/>
    </source>
</evidence>
<dbReference type="AlphaFoldDB" id="A4TVD7"/>
<name>A4TVD7_9PROT</name>
<dbReference type="NCBIfam" id="NF037968">
    <property type="entry name" value="SemiSWEET_2"/>
    <property type="match status" value="1"/>
</dbReference>
<comment type="subcellular location">
    <subcellularLocation>
        <location evidence="1">Membrane</location>
        <topology evidence="1">Multi-pass membrane protein</topology>
    </subcellularLocation>
</comment>
<gene>
    <name evidence="6" type="ORF">MGR_0930</name>
</gene>
<dbReference type="RefSeq" id="WP_325013226.1">
    <property type="nucleotide sequence ID" value="NZ_CP027527.1"/>
</dbReference>
<evidence type="ECO:0000256" key="3">
    <source>
        <dbReference type="ARBA" id="ARBA00022989"/>
    </source>
</evidence>
<proteinExistence type="predicted"/>
<dbReference type="Pfam" id="PF04193">
    <property type="entry name" value="PQ-loop"/>
    <property type="match status" value="1"/>
</dbReference>
<keyword evidence="4 5" id="KW-0472">Membrane</keyword>
<dbReference type="EMBL" id="CU459003">
    <property type="protein sequence ID" value="CAM74594.1"/>
    <property type="molecule type" value="Genomic_DNA"/>
</dbReference>
<feature type="transmembrane region" description="Helical" evidence="5">
    <location>
        <begin position="33"/>
        <end position="51"/>
    </location>
</feature>
<keyword evidence="2 5" id="KW-0812">Transmembrane</keyword>
<feature type="transmembrane region" description="Helical" evidence="5">
    <location>
        <begin position="57"/>
        <end position="77"/>
    </location>
</feature>
<dbReference type="GO" id="GO:0051119">
    <property type="term" value="F:sugar transmembrane transporter activity"/>
    <property type="evidence" value="ECO:0007669"/>
    <property type="project" value="InterPro"/>
</dbReference>
<evidence type="ECO:0000256" key="5">
    <source>
        <dbReference type="SAM" id="Phobius"/>
    </source>
</evidence>
<evidence type="ECO:0008006" key="7">
    <source>
        <dbReference type="Google" id="ProtNLM"/>
    </source>
</evidence>
<organism evidence="6">
    <name type="scientific">Magnetospirillum gryphiswaldense</name>
    <dbReference type="NCBI Taxonomy" id="55518"/>
    <lineage>
        <taxon>Bacteria</taxon>
        <taxon>Pseudomonadati</taxon>
        <taxon>Pseudomonadota</taxon>
        <taxon>Alphaproteobacteria</taxon>
        <taxon>Rhodospirillales</taxon>
        <taxon>Rhodospirillaceae</taxon>
        <taxon>Magnetospirillum</taxon>
    </lineage>
</organism>
<accession>A4TVD7</accession>
<dbReference type="GO" id="GO:0016020">
    <property type="term" value="C:membrane"/>
    <property type="evidence" value="ECO:0007669"/>
    <property type="project" value="UniProtKB-SubCell"/>
</dbReference>
<dbReference type="InterPro" id="IPR047662">
    <property type="entry name" value="SemiSWEET"/>
</dbReference>
<dbReference type="InterPro" id="IPR006603">
    <property type="entry name" value="PQ-loop_rpt"/>
</dbReference>
<protein>
    <recommendedName>
        <fullName evidence="7">MtN3 and saliva related transmembrane protein</fullName>
    </recommendedName>
</protein>
<evidence type="ECO:0000256" key="4">
    <source>
        <dbReference type="ARBA" id="ARBA00023136"/>
    </source>
</evidence>
<reference evidence="6" key="1">
    <citation type="journal article" date="2007" name="J. Bacteriol.">
        <title>Comparative genome analysis of four magnetotactic bacteria reveals a complex set of group-specific genes implicated in magnetosome biomineralization and function.</title>
        <authorList>
            <person name="Richter M."/>
            <person name="Kube M."/>
            <person name="Bazylinski D.A."/>
            <person name="Lombardot T."/>
            <person name="Gloeckner F.O."/>
            <person name="Reinhardt R."/>
            <person name="Schueler D."/>
        </authorList>
    </citation>
    <scope>NUCLEOTIDE SEQUENCE</scope>
    <source>
        <strain evidence="6">MSR-1</strain>
    </source>
</reference>
<evidence type="ECO:0000256" key="2">
    <source>
        <dbReference type="ARBA" id="ARBA00022692"/>
    </source>
</evidence>
<sequence length="98" mass="10733">MQDYIGAIAGGLTTLAFVPQVVKTLKTRQTRDISTAMWLLFCAGVALWLIYGLMLGAWPVIVANAVTLVLAATILWVKLSNRHRDADQECGTRTSLNQ</sequence>